<dbReference type="KEGG" id="lvs:LOKVESSMR4R_00525"/>
<dbReference type="Proteomes" id="UP000195273">
    <property type="component" value="Chromosome"/>
</dbReference>
<evidence type="ECO:0000313" key="1">
    <source>
        <dbReference type="EMBL" id="ART99862.1"/>
    </source>
</evidence>
<dbReference type="OrthoDB" id="7860841at2"/>
<evidence type="ECO:0000313" key="2">
    <source>
        <dbReference type="Proteomes" id="UP000195273"/>
    </source>
</evidence>
<proteinExistence type="predicted"/>
<name>A0A1Y0E8J7_9RHOB</name>
<protein>
    <submittedName>
        <fullName evidence="1">Uncharacterized protein</fullName>
    </submittedName>
</protein>
<gene>
    <name evidence="1" type="ORF">LOKVESSMR4R_00525</name>
</gene>
<accession>A0A1Y0E8J7</accession>
<dbReference type="RefSeq" id="WP_087206173.1">
    <property type="nucleotide sequence ID" value="NZ_CP021431.1"/>
</dbReference>
<dbReference type="AlphaFoldDB" id="A0A1Y0E8J7"/>
<sequence length="119" mass="12937">MTTPPATHRPAPARTLTNVGTALREVATIVTRLEDAALHSCACAADMPQKTRSLQDFDLVLQSLADLATLIEAMGHHGIDQATPDCGKWIAQMRLAWLRDLIGDAPDPVDHDRTQIAIF</sequence>
<keyword evidence="2" id="KW-1185">Reference proteome</keyword>
<reference evidence="1 2" key="1">
    <citation type="submission" date="2017-05" db="EMBL/GenBank/DDBJ databases">
        <title>Genome Sequence of Loktanella vestfoldensis Strain SMR4r Isolated from a Culture of the Diatom Skeletonema marinoi.</title>
        <authorList>
            <person name="Topel M."/>
            <person name="Pinder M.I.M."/>
            <person name="Johansson O.N."/>
            <person name="Kourtchenko O."/>
            <person name="Godhe A."/>
            <person name="Clarke A.K."/>
        </authorList>
    </citation>
    <scope>NUCLEOTIDE SEQUENCE [LARGE SCALE GENOMIC DNA]</scope>
    <source>
        <strain evidence="1 2">SMR4r</strain>
    </source>
</reference>
<organism evidence="1 2">
    <name type="scientific">Yoonia vestfoldensis</name>
    <dbReference type="NCBI Taxonomy" id="245188"/>
    <lineage>
        <taxon>Bacteria</taxon>
        <taxon>Pseudomonadati</taxon>
        <taxon>Pseudomonadota</taxon>
        <taxon>Alphaproteobacteria</taxon>
        <taxon>Rhodobacterales</taxon>
        <taxon>Paracoccaceae</taxon>
        <taxon>Yoonia</taxon>
    </lineage>
</organism>
<dbReference type="EMBL" id="CP021431">
    <property type="protein sequence ID" value="ART99862.1"/>
    <property type="molecule type" value="Genomic_DNA"/>
</dbReference>